<reference evidence="3" key="1">
    <citation type="submission" date="2020-11" db="EMBL/GenBank/DDBJ databases">
        <authorList>
            <person name="Tran Van P."/>
        </authorList>
    </citation>
    <scope>NUCLEOTIDE SEQUENCE</scope>
</reference>
<feature type="compositionally biased region" description="Low complexity" evidence="1">
    <location>
        <begin position="666"/>
        <end position="679"/>
    </location>
</feature>
<protein>
    <submittedName>
        <fullName evidence="3">Uncharacterized protein</fullName>
    </submittedName>
</protein>
<proteinExistence type="predicted"/>
<organism evidence="3">
    <name type="scientific">Cyprideis torosa</name>
    <dbReference type="NCBI Taxonomy" id="163714"/>
    <lineage>
        <taxon>Eukaryota</taxon>
        <taxon>Metazoa</taxon>
        <taxon>Ecdysozoa</taxon>
        <taxon>Arthropoda</taxon>
        <taxon>Crustacea</taxon>
        <taxon>Oligostraca</taxon>
        <taxon>Ostracoda</taxon>
        <taxon>Podocopa</taxon>
        <taxon>Podocopida</taxon>
        <taxon>Cytherocopina</taxon>
        <taxon>Cytheroidea</taxon>
        <taxon>Cytherideidae</taxon>
        <taxon>Cyprideis</taxon>
    </lineage>
</organism>
<feature type="region of interest" description="Disordered" evidence="1">
    <location>
        <begin position="626"/>
        <end position="679"/>
    </location>
</feature>
<gene>
    <name evidence="3" type="ORF">CTOB1V02_LOCUS8945</name>
</gene>
<name>A0A7R8WG60_9CRUS</name>
<evidence type="ECO:0000256" key="1">
    <source>
        <dbReference type="SAM" id="MobiDB-lite"/>
    </source>
</evidence>
<evidence type="ECO:0000256" key="2">
    <source>
        <dbReference type="SAM" id="Phobius"/>
    </source>
</evidence>
<feature type="region of interest" description="Disordered" evidence="1">
    <location>
        <begin position="573"/>
        <end position="592"/>
    </location>
</feature>
<sequence length="679" mass="74204">KQLTLPTQHIRQGTRFTPKTYNFDLDPSSVYAFIPEYYWASPVLIEKLQSLPLPLKALFYPAFQPFSKYAQYHDHVFLVLVSWLVVERSGAFSDCVRIVFTECVRFVRRLTSLFQCLGFAASVRESRHWFEIRRSQPVKPPASARFLPSYTPLRETSQVMFLTRTPLLASAVAILAPLLFWKSVLNPSSAAVTCAVPHLRPDLPLSSTTGSTAGPPILRLALASPKRRSPQALRSSGSTWLPSWLSMKSPPMHPSLLTLSRSLTEEEAASFRDASLISSFPQPCNSFAPSVDYTGPCLSTAAIVILGSPSLWVFLPPFLVIAVTIVALFCRCRTAHRTHLTAPQPSPMPLRLLSPPRRLPHPSLLRRPLSCPADLRLSPVPRPVLPPPRSVSLSSQVMFLTRTPLLASAVAILAPLLFWKSVLNPSSAAVTCAVPHLRPDLPLSSTTGSTAGPPILRLALASPKRRSPQALRSSGSTWLPSWLSMKSPPMHPSLLTLSRSLTEEEAASFRDASLISSFPQPCDSFAPSVDYTGPCLSTAAVAILGSPSLWVFLPPFLVIVVTIVALFCRCRTSHSSRPTAPQPSPMPLRLLSPPRRLPHPSLLRRPLSCPADLRLSPVPRPVLPPPRSVSLSSVSAGPLESFRPSRPLTTEGTMSSSTLASARDQPPTSSLLSPLNPFW</sequence>
<dbReference type="AlphaFoldDB" id="A0A7R8WG60"/>
<accession>A0A7R8WG60</accession>
<keyword evidence="2" id="KW-0472">Membrane</keyword>
<evidence type="ECO:0000313" key="3">
    <source>
        <dbReference type="EMBL" id="CAD7231091.1"/>
    </source>
</evidence>
<keyword evidence="2" id="KW-0812">Transmembrane</keyword>
<feature type="compositionally biased region" description="Polar residues" evidence="1">
    <location>
        <begin position="647"/>
        <end position="660"/>
    </location>
</feature>
<feature type="transmembrane region" description="Helical" evidence="2">
    <location>
        <begin position="549"/>
        <end position="568"/>
    </location>
</feature>
<feature type="non-terminal residue" evidence="3">
    <location>
        <position position="1"/>
    </location>
</feature>
<keyword evidence="2" id="KW-1133">Transmembrane helix</keyword>
<feature type="non-terminal residue" evidence="3">
    <location>
        <position position="679"/>
    </location>
</feature>
<feature type="transmembrane region" description="Helical" evidence="2">
    <location>
        <begin position="399"/>
        <end position="419"/>
    </location>
</feature>
<feature type="transmembrane region" description="Helical" evidence="2">
    <location>
        <begin position="311"/>
        <end position="330"/>
    </location>
</feature>
<dbReference type="EMBL" id="OB663183">
    <property type="protein sequence ID" value="CAD7231091.1"/>
    <property type="molecule type" value="Genomic_DNA"/>
</dbReference>